<sequence length="54" mass="5855">MHYDGAASTVSIDITDLSFRDLEKVGSASLRRVLKELFEHGADLEPSAGFDSSI</sequence>
<dbReference type="EMBL" id="JBHMBS010000012">
    <property type="protein sequence ID" value="MFB9678774.1"/>
    <property type="molecule type" value="Genomic_DNA"/>
</dbReference>
<name>A0ABV5TIE6_9ACTN</name>
<gene>
    <name evidence="1" type="ORF">ACFFRH_25115</name>
</gene>
<protein>
    <recommendedName>
        <fullName evidence="3">FXSXX-COOH protein</fullName>
    </recommendedName>
</protein>
<dbReference type="Proteomes" id="UP001589610">
    <property type="component" value="Unassembled WGS sequence"/>
</dbReference>
<dbReference type="RefSeq" id="WP_386159935.1">
    <property type="nucleotide sequence ID" value="NZ_JBHMBS010000012.1"/>
</dbReference>
<evidence type="ECO:0000313" key="2">
    <source>
        <dbReference type="Proteomes" id="UP001589610"/>
    </source>
</evidence>
<evidence type="ECO:0000313" key="1">
    <source>
        <dbReference type="EMBL" id="MFB9678774.1"/>
    </source>
</evidence>
<comment type="caution">
    <text evidence="1">The sequence shown here is derived from an EMBL/GenBank/DDBJ whole genome shotgun (WGS) entry which is preliminary data.</text>
</comment>
<evidence type="ECO:0008006" key="3">
    <source>
        <dbReference type="Google" id="ProtNLM"/>
    </source>
</evidence>
<keyword evidence="2" id="KW-1185">Reference proteome</keyword>
<organism evidence="1 2">
    <name type="scientific">Streptosporangium vulgare</name>
    <dbReference type="NCBI Taxonomy" id="46190"/>
    <lineage>
        <taxon>Bacteria</taxon>
        <taxon>Bacillati</taxon>
        <taxon>Actinomycetota</taxon>
        <taxon>Actinomycetes</taxon>
        <taxon>Streptosporangiales</taxon>
        <taxon>Streptosporangiaceae</taxon>
        <taxon>Streptosporangium</taxon>
    </lineage>
</organism>
<accession>A0ABV5TIE6</accession>
<proteinExistence type="predicted"/>
<reference evidence="1 2" key="1">
    <citation type="submission" date="2024-09" db="EMBL/GenBank/DDBJ databases">
        <authorList>
            <person name="Sun Q."/>
            <person name="Mori K."/>
        </authorList>
    </citation>
    <scope>NUCLEOTIDE SEQUENCE [LARGE SCALE GENOMIC DNA]</scope>
    <source>
        <strain evidence="1 2">JCM 3028</strain>
    </source>
</reference>